<gene>
    <name evidence="2" type="ORF">LCGC14_0555690</name>
</gene>
<reference evidence="2" key="1">
    <citation type="journal article" date="2015" name="Nature">
        <title>Complex archaea that bridge the gap between prokaryotes and eukaryotes.</title>
        <authorList>
            <person name="Spang A."/>
            <person name="Saw J.H."/>
            <person name="Jorgensen S.L."/>
            <person name="Zaremba-Niedzwiedzka K."/>
            <person name="Martijn J."/>
            <person name="Lind A.E."/>
            <person name="van Eijk R."/>
            <person name="Schleper C."/>
            <person name="Guy L."/>
            <person name="Ettema T.J."/>
        </authorList>
    </citation>
    <scope>NUCLEOTIDE SEQUENCE</scope>
</reference>
<proteinExistence type="predicted"/>
<accession>A0A0F9UWT1</accession>
<feature type="transmembrane region" description="Helical" evidence="1">
    <location>
        <begin position="125"/>
        <end position="144"/>
    </location>
</feature>
<name>A0A0F9UWT1_9ZZZZ</name>
<organism evidence="2">
    <name type="scientific">marine sediment metagenome</name>
    <dbReference type="NCBI Taxonomy" id="412755"/>
    <lineage>
        <taxon>unclassified sequences</taxon>
        <taxon>metagenomes</taxon>
        <taxon>ecological metagenomes</taxon>
    </lineage>
</organism>
<evidence type="ECO:0000313" key="2">
    <source>
        <dbReference type="EMBL" id="KKN58098.1"/>
    </source>
</evidence>
<keyword evidence="1" id="KW-0472">Membrane</keyword>
<dbReference type="AlphaFoldDB" id="A0A0F9UWT1"/>
<keyword evidence="1" id="KW-0812">Transmembrane</keyword>
<protein>
    <submittedName>
        <fullName evidence="2">Uncharacterized protein</fullName>
    </submittedName>
</protein>
<comment type="caution">
    <text evidence="2">The sequence shown here is derived from an EMBL/GenBank/DDBJ whole genome shotgun (WGS) entry which is preliminary data.</text>
</comment>
<dbReference type="EMBL" id="LAZR01000777">
    <property type="protein sequence ID" value="KKN58098.1"/>
    <property type="molecule type" value="Genomic_DNA"/>
</dbReference>
<keyword evidence="1" id="KW-1133">Transmembrane helix</keyword>
<feature type="transmembrane region" description="Helical" evidence="1">
    <location>
        <begin position="89"/>
        <end position="113"/>
    </location>
</feature>
<sequence length="165" mass="18796">MSSEHKIEVNKPTRENVRPADGLVEKPGIASRVTGFYLLTRNMKDIKRRSSFPLLRKIIRDEALLQRTTIPCADIRSELLRKTSRGHQLFLVLFSVISLWSVLLLVKGGYAAIAHGHWFNDSLMFGLPLLALGVARTFTSYRTICLCDEELLKRGPSHGYMKEQR</sequence>
<evidence type="ECO:0000256" key="1">
    <source>
        <dbReference type="SAM" id="Phobius"/>
    </source>
</evidence>